<dbReference type="OrthoDB" id="9791162at2"/>
<dbReference type="CDD" id="cd02042">
    <property type="entry name" value="ParAB_family"/>
    <property type="match status" value="1"/>
</dbReference>
<reference evidence="2 3" key="1">
    <citation type="journal article" date="2013" name="Genome Announc.">
        <title>Complete Genome Sequence of Mycoplasma putrefaciens Strain 9231, One of the Agents of Contagious Agalactia in Goats.</title>
        <authorList>
            <person name="Dupuy V."/>
            <person name="Sirand-Pugnet P."/>
            <person name="Baranowski E."/>
            <person name="Barre A."/>
            <person name="Breton M."/>
            <person name="Couture C."/>
            <person name="Dordet-Frisoni E."/>
            <person name="Gaurivaud P."/>
            <person name="Jacob D."/>
            <person name="Lemaitre C."/>
            <person name="Manso-Silvan L."/>
            <person name="Nikolski M."/>
            <person name="Nouvel L.X."/>
            <person name="Poumarat F."/>
            <person name="Tardy F."/>
            <person name="Thebault P."/>
            <person name="Theil S."/>
            <person name="Citti C."/>
            <person name="Blanchard A."/>
            <person name="Thiaucourt F."/>
        </authorList>
    </citation>
    <scope>NUCLEOTIDE SEQUENCE [LARGE SCALE GENOMIC DNA]</scope>
    <source>
        <strain evidence="2">Mput9231</strain>
    </source>
</reference>
<dbReference type="InterPro" id="IPR050678">
    <property type="entry name" value="DNA_Partitioning_ATPase"/>
</dbReference>
<organism evidence="2 3">
    <name type="scientific">Mycoplasma putrefaciens Mput9231</name>
    <dbReference type="NCBI Taxonomy" id="1292033"/>
    <lineage>
        <taxon>Bacteria</taxon>
        <taxon>Bacillati</taxon>
        <taxon>Mycoplasmatota</taxon>
        <taxon>Mollicutes</taxon>
        <taxon>Mycoplasmataceae</taxon>
        <taxon>Mycoplasma</taxon>
    </lineage>
</organism>
<keyword evidence="3" id="KW-1185">Reference proteome</keyword>
<dbReference type="PATRIC" id="fig|1292033.3.peg.276"/>
<sequence>MKNYKKIIIYNNKGGVGKTIITANLAVYLAMQNKKILLIDFDRQRSLTNCFTNSKQEESWKIFDRHATPEILQSDIHPNIWIIPGDPKIEPLIPFMAADVILKEFENKNFNKFDYIFFDLHSALTTSTQISLKNADSLILLTDASLNSSSILIEFVEQWKYTMECLNLKNNTKAVILNRYQPSYQADETLDLLNKNVSKYLVKTNIPNQANIAKSVLPEQKWMYEASSTREMFKNLIDELIIKGVI</sequence>
<dbReference type="HOGENOM" id="CLU_1128090_0_0_14"/>
<evidence type="ECO:0000313" key="3">
    <source>
        <dbReference type="Proteomes" id="UP000012984"/>
    </source>
</evidence>
<proteinExistence type="predicted"/>
<dbReference type="Pfam" id="PF13614">
    <property type="entry name" value="AAA_31"/>
    <property type="match status" value="1"/>
</dbReference>
<dbReference type="RefSeq" id="WP_015587326.1">
    <property type="nucleotide sequence ID" value="NC_021083.1"/>
</dbReference>
<dbReference type="SUPFAM" id="SSF52540">
    <property type="entry name" value="P-loop containing nucleoside triphosphate hydrolases"/>
    <property type="match status" value="1"/>
</dbReference>
<evidence type="ECO:0000313" key="2">
    <source>
        <dbReference type="EMBL" id="AGJ90708.1"/>
    </source>
</evidence>
<dbReference type="PANTHER" id="PTHR13696:SF52">
    <property type="entry name" value="PARA FAMILY PROTEIN CT_582"/>
    <property type="match status" value="1"/>
</dbReference>
<feature type="domain" description="AAA" evidence="1">
    <location>
        <begin position="5"/>
        <end position="158"/>
    </location>
</feature>
<dbReference type="Proteomes" id="UP000012984">
    <property type="component" value="Chromosome"/>
</dbReference>
<dbReference type="EMBL" id="CP004357">
    <property type="protein sequence ID" value="AGJ90708.1"/>
    <property type="molecule type" value="Genomic_DNA"/>
</dbReference>
<dbReference type="eggNOG" id="COG1192">
    <property type="taxonomic scope" value="Bacteria"/>
</dbReference>
<dbReference type="PANTHER" id="PTHR13696">
    <property type="entry name" value="P-LOOP CONTAINING NUCLEOSIDE TRIPHOSPHATE HYDROLASE"/>
    <property type="match status" value="1"/>
</dbReference>
<dbReference type="AlphaFoldDB" id="M9W9M5"/>
<evidence type="ECO:0000259" key="1">
    <source>
        <dbReference type="Pfam" id="PF13614"/>
    </source>
</evidence>
<gene>
    <name evidence="2" type="ORF">MPUT9231_2840</name>
</gene>
<dbReference type="InterPro" id="IPR027417">
    <property type="entry name" value="P-loop_NTPase"/>
</dbReference>
<protein>
    <recommendedName>
        <fullName evidence="1">AAA domain-containing protein</fullName>
    </recommendedName>
</protein>
<dbReference type="KEGG" id="mput:MPUT9231_2840"/>
<accession>M9W9M5</accession>
<name>M9W9M5_9MOLU</name>
<dbReference type="Gene3D" id="3.40.50.300">
    <property type="entry name" value="P-loop containing nucleotide triphosphate hydrolases"/>
    <property type="match status" value="1"/>
</dbReference>
<dbReference type="InterPro" id="IPR025669">
    <property type="entry name" value="AAA_dom"/>
</dbReference>